<feature type="transmembrane region" description="Helical" evidence="9">
    <location>
        <begin position="120"/>
        <end position="145"/>
    </location>
</feature>
<evidence type="ECO:0000256" key="8">
    <source>
        <dbReference type="ARBA" id="ARBA00023136"/>
    </source>
</evidence>
<feature type="transmembrane region" description="Helical" evidence="9">
    <location>
        <begin position="308"/>
        <end position="329"/>
    </location>
</feature>
<dbReference type="InterPro" id="IPR036259">
    <property type="entry name" value="MFS_trans_sf"/>
</dbReference>
<comment type="similarity">
    <text evidence="2">Belongs to the major facilitator superfamily. Metabolite:H+ Symporter (MHS) family (TC 2.A.1.6) family.</text>
</comment>
<dbReference type="GO" id="GO:0015293">
    <property type="term" value="F:symporter activity"/>
    <property type="evidence" value="ECO:0007669"/>
    <property type="project" value="UniProtKB-KW"/>
</dbReference>
<evidence type="ECO:0000259" key="10">
    <source>
        <dbReference type="PROSITE" id="PS50850"/>
    </source>
</evidence>
<dbReference type="PANTHER" id="PTHR43528">
    <property type="entry name" value="ALPHA-KETOGLUTARATE PERMEASE"/>
    <property type="match status" value="1"/>
</dbReference>
<dbReference type="PROSITE" id="PS00217">
    <property type="entry name" value="SUGAR_TRANSPORT_2"/>
    <property type="match status" value="1"/>
</dbReference>
<gene>
    <name evidence="12" type="ORF">A9O66_05005</name>
    <name evidence="11" type="ORF">VOI32_27185</name>
</gene>
<dbReference type="EMBL" id="CP015958">
    <property type="protein sequence ID" value="QLB61798.1"/>
    <property type="molecule type" value="Genomic_DNA"/>
</dbReference>
<dbReference type="OrthoDB" id="6766492at2"/>
<feature type="transmembrane region" description="Helical" evidence="9">
    <location>
        <begin position="279"/>
        <end position="296"/>
    </location>
</feature>
<dbReference type="NCBIfam" id="NF011656">
    <property type="entry name" value="PRK15075.1"/>
    <property type="match status" value="1"/>
</dbReference>
<feature type="transmembrane region" description="Helical" evidence="9">
    <location>
        <begin position="166"/>
        <end position="184"/>
    </location>
</feature>
<feature type="transmembrane region" description="Helical" evidence="9">
    <location>
        <begin position="400"/>
        <end position="421"/>
    </location>
</feature>
<feature type="transmembrane region" description="Helical" evidence="9">
    <location>
        <begin position="239"/>
        <end position="259"/>
    </location>
</feature>
<evidence type="ECO:0000256" key="5">
    <source>
        <dbReference type="ARBA" id="ARBA00022692"/>
    </source>
</evidence>
<evidence type="ECO:0000256" key="7">
    <source>
        <dbReference type="ARBA" id="ARBA00022989"/>
    </source>
</evidence>
<feature type="transmembrane region" description="Helical" evidence="9">
    <location>
        <begin position="90"/>
        <end position="114"/>
    </location>
</feature>
<dbReference type="InterPro" id="IPR020846">
    <property type="entry name" value="MFS_dom"/>
</dbReference>
<dbReference type="SUPFAM" id="SSF103473">
    <property type="entry name" value="MFS general substrate transporter"/>
    <property type="match status" value="1"/>
</dbReference>
<dbReference type="Gene3D" id="1.20.1250.20">
    <property type="entry name" value="MFS general substrate transporter like domains"/>
    <property type="match status" value="2"/>
</dbReference>
<dbReference type="Proteomes" id="UP001462961">
    <property type="component" value="Unassembled WGS sequence"/>
</dbReference>
<organism evidence="12 13">
    <name type="scientific">Paraburkholderia caribensis</name>
    <dbReference type="NCBI Taxonomy" id="75105"/>
    <lineage>
        <taxon>Bacteria</taxon>
        <taxon>Pseudomonadati</taxon>
        <taxon>Pseudomonadota</taxon>
        <taxon>Betaproteobacteria</taxon>
        <taxon>Burkholderiales</taxon>
        <taxon>Burkholderiaceae</taxon>
        <taxon>Paraburkholderia</taxon>
    </lineage>
</organism>
<feature type="transmembrane region" description="Helical" evidence="9">
    <location>
        <begin position="341"/>
        <end position="361"/>
    </location>
</feature>
<evidence type="ECO:0000313" key="13">
    <source>
        <dbReference type="Proteomes" id="UP000509548"/>
    </source>
</evidence>
<reference evidence="12" key="2">
    <citation type="submission" date="2016-06" db="EMBL/GenBank/DDBJ databases">
        <authorList>
            <person name="Huang P."/>
            <person name="Jiang X."/>
            <person name="Liu X."/>
        </authorList>
    </citation>
    <scope>NUCLEOTIDE SEQUENCE</scope>
    <source>
        <strain evidence="12">852011</strain>
    </source>
</reference>
<keyword evidence="14" id="KW-1185">Reference proteome</keyword>
<evidence type="ECO:0000313" key="12">
    <source>
        <dbReference type="EMBL" id="QLB61798.1"/>
    </source>
</evidence>
<dbReference type="Pfam" id="PF07690">
    <property type="entry name" value="MFS_1"/>
    <property type="match status" value="1"/>
</dbReference>
<feature type="transmembrane region" description="Helical" evidence="9">
    <location>
        <begin position="373"/>
        <end position="394"/>
    </location>
</feature>
<keyword evidence="7 9" id="KW-1133">Transmembrane helix</keyword>
<comment type="subcellular location">
    <subcellularLocation>
        <location evidence="1">Cell membrane</location>
        <topology evidence="1">Multi-pass membrane protein</topology>
    </subcellularLocation>
</comment>
<feature type="transmembrane region" description="Helical" evidence="9">
    <location>
        <begin position="30"/>
        <end position="48"/>
    </location>
</feature>
<protein>
    <submittedName>
        <fullName evidence="12">MFS transporter</fullName>
    </submittedName>
</protein>
<dbReference type="PANTHER" id="PTHR43528:SF6">
    <property type="entry name" value="CITRATE-PROTON SYMPORTER"/>
    <property type="match status" value="1"/>
</dbReference>
<keyword evidence="4" id="KW-1003">Cell membrane</keyword>
<proteinExistence type="inferred from homology"/>
<evidence type="ECO:0000256" key="9">
    <source>
        <dbReference type="SAM" id="Phobius"/>
    </source>
</evidence>
<evidence type="ECO:0000256" key="6">
    <source>
        <dbReference type="ARBA" id="ARBA00022847"/>
    </source>
</evidence>
<accession>A0A9Q6RZJ7</accession>
<keyword evidence="5 9" id="KW-0812">Transmembrane</keyword>
<keyword evidence="6" id="KW-0769">Symport</keyword>
<evidence type="ECO:0000313" key="14">
    <source>
        <dbReference type="Proteomes" id="UP001462961"/>
    </source>
</evidence>
<name>A0A9Q6RZJ7_9BURK</name>
<dbReference type="AlphaFoldDB" id="A0A9Q6RZJ7"/>
<dbReference type="GO" id="GO:0005886">
    <property type="term" value="C:plasma membrane"/>
    <property type="evidence" value="ECO:0007669"/>
    <property type="project" value="UniProtKB-SubCell"/>
</dbReference>
<evidence type="ECO:0000256" key="1">
    <source>
        <dbReference type="ARBA" id="ARBA00004651"/>
    </source>
</evidence>
<feature type="transmembrane region" description="Helical" evidence="9">
    <location>
        <begin position="54"/>
        <end position="78"/>
    </location>
</feature>
<reference evidence="12 13" key="1">
    <citation type="journal article" date="2014" name="Genome Announc.">
        <title>Draft Genome Sequence of the Haloacid-Degrading Burkholderia caribensis Strain MBA4.</title>
        <authorList>
            <person name="Pan Y."/>
            <person name="Kong K.F."/>
            <person name="Tsang J.S."/>
        </authorList>
    </citation>
    <scope>NUCLEOTIDE SEQUENCE [LARGE SCALE GENOMIC DNA]</scope>
    <source>
        <strain evidence="12 13">852011</strain>
    </source>
</reference>
<evidence type="ECO:0000256" key="4">
    <source>
        <dbReference type="ARBA" id="ARBA00022475"/>
    </source>
</evidence>
<dbReference type="FunFam" id="1.20.1250.20:FF:000001">
    <property type="entry name" value="Dicarboxylate MFS transporter"/>
    <property type="match status" value="1"/>
</dbReference>
<sequence>MATASHAQVATDESKVRTVFRVVSGNFLEMYDFMVYGYYAAAIAKTYFPSGNEFASLMLSLSVFGAGFLMRPLGAIVLGAYIDHHGRRKGLILTLALMALGTLTVASIPGYATIGVLAPVLVLIGRLLQGFSAGVELGGVSVYLSEIATKGNKGFYCSWQSGSQQVAVVFAALIGVVLNRILPADQMTSWGWRVPFLIGCLIVPFLFIIRRSLKETEEFLAKKHRPSVSEIFSSMLQNWGVVLGGMGMVIMTTVSFYMITAYTPTFGKEVLKLSSIDTLIVTVCIGVSNLIWLPVSGAISDRVGRRPVLLTFTILTILTSYPAVQWLVADPSFARLLMVELWLSFLYGCYNGGMVVALTEVMPADVRTAGFSLAYSLATTIGGFTPAIATYLIHSTGNKAAPGLWMSVAAVCGLIATLVLYRTPEARNQYRTA</sequence>
<feature type="domain" description="Major facilitator superfamily (MFS) profile" evidence="10">
    <location>
        <begin position="18"/>
        <end position="427"/>
    </location>
</feature>
<dbReference type="InterPro" id="IPR051084">
    <property type="entry name" value="H+-coupled_symporters"/>
</dbReference>
<evidence type="ECO:0000256" key="3">
    <source>
        <dbReference type="ARBA" id="ARBA00022448"/>
    </source>
</evidence>
<dbReference type="PROSITE" id="PS50850">
    <property type="entry name" value="MFS"/>
    <property type="match status" value="1"/>
</dbReference>
<dbReference type="InterPro" id="IPR011701">
    <property type="entry name" value="MFS"/>
</dbReference>
<evidence type="ECO:0000313" key="11">
    <source>
        <dbReference type="EMBL" id="MEO1757611.1"/>
    </source>
</evidence>
<reference evidence="11 14" key="3">
    <citation type="submission" date="2024-01" db="EMBL/GenBank/DDBJ databases">
        <title>The diversity of rhizobia nodulating Mimosa spp. in eleven states of Brazil covering several biomes is determined by host plant, location, and edaphic factors.</title>
        <authorList>
            <person name="Rouws L."/>
            <person name="Barauna A."/>
            <person name="Beukes C."/>
            <person name="De Faria S.M."/>
            <person name="Gross E."/>
            <person name="Dos Reis Junior F.B."/>
            <person name="Simon M."/>
            <person name="Maluk M."/>
            <person name="Odee D.W."/>
            <person name="Kenicer G."/>
            <person name="Young J.P.W."/>
            <person name="Reis V.M."/>
            <person name="Zilli J."/>
            <person name="James E.K."/>
        </authorList>
    </citation>
    <scope>NUCLEOTIDE SEQUENCE [LARGE SCALE GENOMIC DNA]</scope>
    <source>
        <strain evidence="11 14">JHI1651</strain>
    </source>
</reference>
<keyword evidence="3" id="KW-0813">Transport</keyword>
<keyword evidence="8 9" id="KW-0472">Membrane</keyword>
<dbReference type="RefSeq" id="WP_054934058.1">
    <property type="nucleotide sequence ID" value="NZ_CADFFM010000009.1"/>
</dbReference>
<dbReference type="EMBL" id="JAYLVJ010000040">
    <property type="protein sequence ID" value="MEO1757611.1"/>
    <property type="molecule type" value="Genomic_DNA"/>
</dbReference>
<evidence type="ECO:0000256" key="2">
    <source>
        <dbReference type="ARBA" id="ARBA00008240"/>
    </source>
</evidence>
<dbReference type="PROSITE" id="PS00216">
    <property type="entry name" value="SUGAR_TRANSPORT_1"/>
    <property type="match status" value="1"/>
</dbReference>
<dbReference type="CDD" id="cd17368">
    <property type="entry name" value="MFS_CitA"/>
    <property type="match status" value="1"/>
</dbReference>
<dbReference type="Proteomes" id="UP000509548">
    <property type="component" value="Chromosome 1"/>
</dbReference>
<dbReference type="InterPro" id="IPR005829">
    <property type="entry name" value="Sugar_transporter_CS"/>
</dbReference>
<feature type="transmembrane region" description="Helical" evidence="9">
    <location>
        <begin position="190"/>
        <end position="209"/>
    </location>
</feature>